<dbReference type="GO" id="GO:0051920">
    <property type="term" value="F:peroxiredoxin activity"/>
    <property type="evidence" value="ECO:0007669"/>
    <property type="project" value="InterPro"/>
</dbReference>
<dbReference type="PANTHER" id="PTHR33930">
    <property type="entry name" value="ALKYL HYDROPEROXIDE REDUCTASE AHPD"/>
    <property type="match status" value="1"/>
</dbReference>
<protein>
    <submittedName>
        <fullName evidence="2">DNA-binding protein</fullName>
    </submittedName>
</protein>
<dbReference type="PANTHER" id="PTHR33930:SF2">
    <property type="entry name" value="BLR3452 PROTEIN"/>
    <property type="match status" value="1"/>
</dbReference>
<organism evidence="2 3">
    <name type="scientific">Pullulanibacillus camelliae</name>
    <dbReference type="NCBI Taxonomy" id="1707096"/>
    <lineage>
        <taxon>Bacteria</taxon>
        <taxon>Bacillati</taxon>
        <taxon>Bacillota</taxon>
        <taxon>Bacilli</taxon>
        <taxon>Bacillales</taxon>
        <taxon>Sporolactobacillaceae</taxon>
        <taxon>Pullulanibacillus</taxon>
    </lineage>
</organism>
<dbReference type="GO" id="GO:0003677">
    <property type="term" value="F:DNA binding"/>
    <property type="evidence" value="ECO:0007669"/>
    <property type="project" value="UniProtKB-KW"/>
</dbReference>
<proteinExistence type="predicted"/>
<accession>A0A8J2YKA5</accession>
<dbReference type="Proteomes" id="UP000628775">
    <property type="component" value="Unassembled WGS sequence"/>
</dbReference>
<comment type="caution">
    <text evidence="2">The sequence shown here is derived from an EMBL/GenBank/DDBJ whole genome shotgun (WGS) entry which is preliminary data.</text>
</comment>
<dbReference type="SUPFAM" id="SSF69118">
    <property type="entry name" value="AhpD-like"/>
    <property type="match status" value="1"/>
</dbReference>
<feature type="domain" description="Carboxymuconolactone decarboxylase-like" evidence="1">
    <location>
        <begin position="33"/>
        <end position="113"/>
    </location>
</feature>
<reference evidence="2" key="2">
    <citation type="submission" date="2020-09" db="EMBL/GenBank/DDBJ databases">
        <authorList>
            <person name="Sun Q."/>
            <person name="Zhou Y."/>
        </authorList>
    </citation>
    <scope>NUCLEOTIDE SEQUENCE</scope>
    <source>
        <strain evidence="2">CGMCC 1.15371</strain>
    </source>
</reference>
<dbReference type="EMBL" id="BMIR01000015">
    <property type="protein sequence ID" value="GGE48431.1"/>
    <property type="molecule type" value="Genomic_DNA"/>
</dbReference>
<keyword evidence="2" id="KW-0238">DNA-binding</keyword>
<evidence type="ECO:0000259" key="1">
    <source>
        <dbReference type="Pfam" id="PF02627"/>
    </source>
</evidence>
<gene>
    <name evidence="2" type="ORF">GCM10011391_29040</name>
</gene>
<dbReference type="Gene3D" id="1.20.1290.10">
    <property type="entry name" value="AhpD-like"/>
    <property type="match status" value="1"/>
</dbReference>
<dbReference type="InterPro" id="IPR003779">
    <property type="entry name" value="CMD-like"/>
</dbReference>
<dbReference type="Pfam" id="PF02627">
    <property type="entry name" value="CMD"/>
    <property type="match status" value="1"/>
</dbReference>
<reference evidence="2" key="1">
    <citation type="journal article" date="2014" name="Int. J. Syst. Evol. Microbiol.">
        <title>Complete genome sequence of Corynebacterium casei LMG S-19264T (=DSM 44701T), isolated from a smear-ripened cheese.</title>
        <authorList>
            <consortium name="US DOE Joint Genome Institute (JGI-PGF)"/>
            <person name="Walter F."/>
            <person name="Albersmeier A."/>
            <person name="Kalinowski J."/>
            <person name="Ruckert C."/>
        </authorList>
    </citation>
    <scope>NUCLEOTIDE SEQUENCE</scope>
    <source>
        <strain evidence="2">CGMCC 1.15371</strain>
    </source>
</reference>
<keyword evidence="3" id="KW-1185">Reference proteome</keyword>
<dbReference type="InterPro" id="IPR029032">
    <property type="entry name" value="AhpD-like"/>
</dbReference>
<evidence type="ECO:0000313" key="2">
    <source>
        <dbReference type="EMBL" id="GGE48431.1"/>
    </source>
</evidence>
<dbReference type="RefSeq" id="WP_188695660.1">
    <property type="nucleotide sequence ID" value="NZ_BMIR01000015.1"/>
</dbReference>
<dbReference type="AlphaFoldDB" id="A0A8J2YKA5"/>
<evidence type="ECO:0000313" key="3">
    <source>
        <dbReference type="Proteomes" id="UP000628775"/>
    </source>
</evidence>
<sequence>MTEKSDEPISLSEAILYDYKEGIEDMNKKMPVLGDAYQAFQAACFEEGQLSKKVKQLIALGISIGSQDEYAMVYHTKGCMDQGCTAEEIFETIGVAAAFGGGGAMSQGVTIVQQAMEEMGSINH</sequence>
<name>A0A8J2YKA5_9BACL</name>